<dbReference type="AlphaFoldDB" id="A0A0F0KEZ3"/>
<sequence length="93" mass="10938">MNTTLHRNLTHPPDTEDQLVLHLPAPDELRRLALSDRLSLRIGLWLLQRAQRPRREHRVASPTAYDSLHLERRGRTPAESFALLTYDLQRQLR</sequence>
<keyword evidence="2" id="KW-1185">Reference proteome</keyword>
<proteinExistence type="predicted"/>
<gene>
    <name evidence="1" type="ORF">RN50_02942</name>
</gene>
<protein>
    <submittedName>
        <fullName evidence="1">Uncharacterized protein</fullName>
    </submittedName>
</protein>
<evidence type="ECO:0000313" key="2">
    <source>
        <dbReference type="Proteomes" id="UP000033572"/>
    </source>
</evidence>
<reference evidence="1 2" key="1">
    <citation type="submission" date="2015-02" db="EMBL/GenBank/DDBJ databases">
        <title>Draft genome sequences of ten Microbacterium spp. with emphasis on heavy metal contaminated environments.</title>
        <authorList>
            <person name="Corretto E."/>
        </authorList>
    </citation>
    <scope>NUCLEOTIDE SEQUENCE [LARGE SCALE GENOMIC DNA]</scope>
    <source>
        <strain evidence="1 2">DSM 12966</strain>
    </source>
</reference>
<dbReference type="EMBL" id="JYIU01000046">
    <property type="protein sequence ID" value="KJL17841.1"/>
    <property type="molecule type" value="Genomic_DNA"/>
</dbReference>
<dbReference type="PATRIC" id="fig|104336.4.peg.2983"/>
<name>A0A0F0KEZ3_9MICO</name>
<dbReference type="GeneID" id="94444232"/>
<dbReference type="KEGG" id="mfol:DXT68_07505"/>
<dbReference type="RefSeq" id="WP_045255241.1">
    <property type="nucleotide sequence ID" value="NZ_CAKKLS010000017.1"/>
</dbReference>
<evidence type="ECO:0000313" key="1">
    <source>
        <dbReference type="EMBL" id="KJL17841.1"/>
    </source>
</evidence>
<accession>A0A0F0KEZ3</accession>
<organism evidence="1 2">
    <name type="scientific">Microbacterium foliorum</name>
    <dbReference type="NCBI Taxonomy" id="104336"/>
    <lineage>
        <taxon>Bacteria</taxon>
        <taxon>Bacillati</taxon>
        <taxon>Actinomycetota</taxon>
        <taxon>Actinomycetes</taxon>
        <taxon>Micrococcales</taxon>
        <taxon>Microbacteriaceae</taxon>
        <taxon>Microbacterium</taxon>
    </lineage>
</organism>
<dbReference type="Proteomes" id="UP000033572">
    <property type="component" value="Unassembled WGS sequence"/>
</dbReference>
<comment type="caution">
    <text evidence="1">The sequence shown here is derived from an EMBL/GenBank/DDBJ whole genome shotgun (WGS) entry which is preliminary data.</text>
</comment>